<dbReference type="Proteomes" id="UP001595851">
    <property type="component" value="Unassembled WGS sequence"/>
</dbReference>
<sequence length="246" mass="27476">MARHTPPRPVAVAELFPQLKPLGRQALRLHPRTGVPSYENSSFGGPLRWPADEPWPSCAEEHYAKDAADVRRVLASPPRSADAPQGHVPVPCVVHPEQVMEYPHGYEMPDDLHNTIDGQLDGLKEATGWDYYYHLSVAPGTKVGGYPNGLIAATRWFACERCGGPVEHLLSVRHEEFDGESWRTWLPVEDRPDDDGGPLYFRNHRFQRAAATKNPHGLEVGGGGDVYIFECRSCPDRPTQTLFHLN</sequence>
<dbReference type="EMBL" id="JBHSBI010000007">
    <property type="protein sequence ID" value="MFC4008626.1"/>
    <property type="molecule type" value="Genomic_DNA"/>
</dbReference>
<protein>
    <submittedName>
        <fullName evidence="1">DUF1963 domain-containing protein</fullName>
    </submittedName>
</protein>
<name>A0ABV8G3N4_9ACTN</name>
<keyword evidence="2" id="KW-1185">Reference proteome</keyword>
<evidence type="ECO:0000313" key="1">
    <source>
        <dbReference type="EMBL" id="MFC4008626.1"/>
    </source>
</evidence>
<gene>
    <name evidence="1" type="ORF">ACFOY2_15455</name>
</gene>
<dbReference type="RefSeq" id="WP_379528697.1">
    <property type="nucleotide sequence ID" value="NZ_JBHSBI010000007.1"/>
</dbReference>
<reference evidence="2" key="1">
    <citation type="journal article" date="2019" name="Int. J. Syst. Evol. Microbiol.">
        <title>The Global Catalogue of Microorganisms (GCM) 10K type strain sequencing project: providing services to taxonomists for standard genome sequencing and annotation.</title>
        <authorList>
            <consortium name="The Broad Institute Genomics Platform"/>
            <consortium name="The Broad Institute Genome Sequencing Center for Infectious Disease"/>
            <person name="Wu L."/>
            <person name="Ma J."/>
        </authorList>
    </citation>
    <scope>NUCLEOTIDE SEQUENCE [LARGE SCALE GENOMIC DNA]</scope>
    <source>
        <strain evidence="2">TBRC 1276</strain>
    </source>
</reference>
<comment type="caution">
    <text evidence="1">The sequence shown here is derived from an EMBL/GenBank/DDBJ whole genome shotgun (WGS) entry which is preliminary data.</text>
</comment>
<accession>A0ABV8G3N4</accession>
<proteinExistence type="predicted"/>
<evidence type="ECO:0000313" key="2">
    <source>
        <dbReference type="Proteomes" id="UP001595851"/>
    </source>
</evidence>
<organism evidence="1 2">
    <name type="scientific">Nonomuraea purpurea</name>
    <dbReference type="NCBI Taxonomy" id="1849276"/>
    <lineage>
        <taxon>Bacteria</taxon>
        <taxon>Bacillati</taxon>
        <taxon>Actinomycetota</taxon>
        <taxon>Actinomycetes</taxon>
        <taxon>Streptosporangiales</taxon>
        <taxon>Streptosporangiaceae</taxon>
        <taxon>Nonomuraea</taxon>
    </lineage>
</organism>